<organism evidence="1 2">
    <name type="scientific">Rugosimonospora africana</name>
    <dbReference type="NCBI Taxonomy" id="556532"/>
    <lineage>
        <taxon>Bacteria</taxon>
        <taxon>Bacillati</taxon>
        <taxon>Actinomycetota</taxon>
        <taxon>Actinomycetes</taxon>
        <taxon>Micromonosporales</taxon>
        <taxon>Micromonosporaceae</taxon>
        <taxon>Rugosimonospora</taxon>
    </lineage>
</organism>
<dbReference type="InterPro" id="IPR049749">
    <property type="entry name" value="SCO2521-like"/>
</dbReference>
<evidence type="ECO:0000313" key="2">
    <source>
        <dbReference type="Proteomes" id="UP000642748"/>
    </source>
</evidence>
<name>A0A8J3VND1_9ACTN</name>
<accession>A0A8J3VND1</accession>
<dbReference type="AlphaFoldDB" id="A0A8J3VND1"/>
<sequence length="319" mass="34680">MLMLGEVSTGLLRHSTSVSARIADDIMMLRQDQPVRSSRRPIAHAVSQDLLTGVDCRLPIGTVGGPRCVGTVRSHAAMTGGRVLQGSAYVSVTPSQHNRRLPWSYYLSCPGIVETIGAGRLPEVAAGFASQQQSGSLDLGSIGTRVMNAVQDSPHLDGRLPFRMARTVLRWMVAPTDLAIRDSASVQFTVDGESRRTLVLRLDIGPPGPTPERVVELCEDLALHDWLLTALEELIDRSQIGSGPPAAVVDRLKPAIDQLLHLWMPAARLEPALAELWQSLERRPGFSRQWKAGVDRVRDQLTASTIALLSEASFGPVRP</sequence>
<dbReference type="RefSeq" id="WP_203915807.1">
    <property type="nucleotide sequence ID" value="NZ_BONZ01000003.1"/>
</dbReference>
<protein>
    <submittedName>
        <fullName evidence="1">Uncharacterized protein</fullName>
    </submittedName>
</protein>
<dbReference type="NCBIfam" id="NF040565">
    <property type="entry name" value="SCO2521_fam"/>
    <property type="match status" value="1"/>
</dbReference>
<dbReference type="Proteomes" id="UP000642748">
    <property type="component" value="Unassembled WGS sequence"/>
</dbReference>
<proteinExistence type="predicted"/>
<comment type="caution">
    <text evidence="1">The sequence shown here is derived from an EMBL/GenBank/DDBJ whole genome shotgun (WGS) entry which is preliminary data.</text>
</comment>
<evidence type="ECO:0000313" key="1">
    <source>
        <dbReference type="EMBL" id="GIH12088.1"/>
    </source>
</evidence>
<gene>
    <name evidence="1" type="ORF">Raf01_02600</name>
</gene>
<reference evidence="1" key="1">
    <citation type="submission" date="2021-01" db="EMBL/GenBank/DDBJ databases">
        <title>Whole genome shotgun sequence of Rugosimonospora africana NBRC 104875.</title>
        <authorList>
            <person name="Komaki H."/>
            <person name="Tamura T."/>
        </authorList>
    </citation>
    <scope>NUCLEOTIDE SEQUENCE</scope>
    <source>
        <strain evidence="1">NBRC 104875</strain>
    </source>
</reference>
<dbReference type="EMBL" id="BONZ01000003">
    <property type="protein sequence ID" value="GIH12088.1"/>
    <property type="molecule type" value="Genomic_DNA"/>
</dbReference>
<keyword evidence="2" id="KW-1185">Reference proteome</keyword>